<proteinExistence type="predicted"/>
<organism evidence="2 3">
    <name type="scientific">Trypanosoma cruzi marinkellei</name>
    <dbReference type="NCBI Taxonomy" id="85056"/>
    <lineage>
        <taxon>Eukaryota</taxon>
        <taxon>Discoba</taxon>
        <taxon>Euglenozoa</taxon>
        <taxon>Kinetoplastea</taxon>
        <taxon>Metakinetoplastina</taxon>
        <taxon>Trypanosomatida</taxon>
        <taxon>Trypanosomatidae</taxon>
        <taxon>Trypanosoma</taxon>
        <taxon>Schizotrypanum</taxon>
    </lineage>
</organism>
<name>K2NQQ6_TRYCR</name>
<gene>
    <name evidence="2" type="ORF">MOQ_004934</name>
</gene>
<comment type="caution">
    <text evidence="2">The sequence shown here is derived from an EMBL/GenBank/DDBJ whole genome shotgun (WGS) entry which is preliminary data.</text>
</comment>
<evidence type="ECO:0008006" key="4">
    <source>
        <dbReference type="Google" id="ProtNLM"/>
    </source>
</evidence>
<evidence type="ECO:0000313" key="3">
    <source>
        <dbReference type="Proteomes" id="UP000007350"/>
    </source>
</evidence>
<protein>
    <recommendedName>
        <fullName evidence="4">Glycosyltransferase</fullName>
    </recommendedName>
</protein>
<keyword evidence="1" id="KW-1133">Transmembrane helix</keyword>
<dbReference type="AlphaFoldDB" id="K2NQQ6"/>
<keyword evidence="1" id="KW-0812">Transmembrane</keyword>
<dbReference type="Proteomes" id="UP000007350">
    <property type="component" value="Unassembled WGS sequence"/>
</dbReference>
<keyword evidence="1" id="KW-0472">Membrane</keyword>
<dbReference type="EMBL" id="AHKC01010921">
    <property type="protein sequence ID" value="EKF31232.1"/>
    <property type="molecule type" value="Genomic_DNA"/>
</dbReference>
<dbReference type="OrthoDB" id="529273at2759"/>
<sequence length="221" mass="25503">MQRMGFESQFVAFETIPVREQLRIAKMTDLLIGVHGNELMWLQVLPLPGSSVVELVGVWYTPYALLWGHSYFHSTDANNPEYKRRGDYNSVAHNMTEIEELWVKAKEAVDRTRCGETAIEPKIKKTCQVIQQLCTALLALEAPRTETNEVRMHVSVCLCFSHSVDRGDCFSNTKSIRVYLSNVWLYVPILLVLFPSCVFVLLMVFFLFFKTNFWILSIKQI</sequence>
<evidence type="ECO:0000313" key="2">
    <source>
        <dbReference type="EMBL" id="EKF31232.1"/>
    </source>
</evidence>
<feature type="transmembrane region" description="Helical" evidence="1">
    <location>
        <begin position="183"/>
        <end position="209"/>
    </location>
</feature>
<keyword evidence="3" id="KW-1185">Reference proteome</keyword>
<reference evidence="2 3" key="1">
    <citation type="journal article" date="2012" name="BMC Genomics">
        <title>Comparative genomic analysis of human infective Trypanosoma cruzi lineages with the bat-restricted subspecies T. cruzi marinkellei.</title>
        <authorList>
            <person name="Franzen O."/>
            <person name="Talavera-Lopez C."/>
            <person name="Ochaya S."/>
            <person name="Butler C.E."/>
            <person name="Messenger L.A."/>
            <person name="Lewis M.D."/>
            <person name="Llewellyn M.S."/>
            <person name="Marinkelle C.J."/>
            <person name="Tyler K.M."/>
            <person name="Miles M.A."/>
            <person name="Andersson B."/>
        </authorList>
    </citation>
    <scope>NUCLEOTIDE SEQUENCE [LARGE SCALE GENOMIC DNA]</scope>
    <source>
        <strain evidence="2 3">B7</strain>
    </source>
</reference>
<evidence type="ECO:0000256" key="1">
    <source>
        <dbReference type="SAM" id="Phobius"/>
    </source>
</evidence>
<accession>K2NQQ6</accession>